<evidence type="ECO:0000313" key="2">
    <source>
        <dbReference type="Proteomes" id="UP000292818"/>
    </source>
</evidence>
<comment type="caution">
    <text evidence="1">The sequence shown here is derived from an EMBL/GenBank/DDBJ whole genome shotgun (WGS) entry which is preliminary data.</text>
</comment>
<reference evidence="1 2" key="1">
    <citation type="submission" date="2019-01" db="EMBL/GenBank/DDBJ databases">
        <title>Colonization of the human gut by bovine bacteria present in Parmesan cheese.</title>
        <authorList>
            <person name="Lugli G.A."/>
            <person name="Milani C."/>
        </authorList>
    </citation>
    <scope>NUCLEOTIDE SEQUENCE [LARGE SCALE GENOMIC DNA]</scope>
    <source>
        <strain evidence="1 2">LDELB18P1</strain>
    </source>
</reference>
<evidence type="ECO:0008006" key="3">
    <source>
        <dbReference type="Google" id="ProtNLM"/>
    </source>
</evidence>
<gene>
    <name evidence="1" type="ORF">LDELB18P1_1804</name>
</gene>
<dbReference type="AlphaFoldDB" id="A0A4V2E0Y0"/>
<protein>
    <recommendedName>
        <fullName evidence="3">Transcriptional regulator</fullName>
    </recommendedName>
</protein>
<proteinExistence type="predicted"/>
<accession>A0A4V2E0Y0</accession>
<dbReference type="Proteomes" id="UP000292818">
    <property type="component" value="Unassembled WGS sequence"/>
</dbReference>
<evidence type="ECO:0000313" key="1">
    <source>
        <dbReference type="EMBL" id="RZM15511.1"/>
    </source>
</evidence>
<organism evidence="1 2">
    <name type="scientific">Lactobacillus delbrueckii</name>
    <dbReference type="NCBI Taxonomy" id="1584"/>
    <lineage>
        <taxon>Bacteria</taxon>
        <taxon>Bacillati</taxon>
        <taxon>Bacillota</taxon>
        <taxon>Bacilli</taxon>
        <taxon>Lactobacillales</taxon>
        <taxon>Lactobacillaceae</taxon>
        <taxon>Lactobacillus</taxon>
    </lineage>
</organism>
<sequence length="81" mass="9562">MRTIKIDILRYLDDKHLTIYRVAKESGYGYTTLHKSFNKQQSNATSINLRDLDAIARTKHLAMWQVLRELENDYLSDDDDD</sequence>
<name>A0A4V2E0Y0_9LACO</name>
<dbReference type="EMBL" id="SETJ01000082">
    <property type="protein sequence ID" value="RZM15511.1"/>
    <property type="molecule type" value="Genomic_DNA"/>
</dbReference>